<gene>
    <name evidence="1" type="ORF">RHMOL_Rhmol02G0089700</name>
</gene>
<name>A0ACC0PQN9_RHOML</name>
<sequence length="400" mass="44934">MLDGETMDDSLWSHLPPDIVADVLVRLPVKSLCRFKCVSPSWKTLISSPQFAKTHLHIAIATNKPPKALLRSSSDAPYFVYLADANPSSYALYSVDLPDANPTGEKLGTLPAERFGEWLMASKPFNGLLLVHGISYEPNFLSNPFTRECKKLPKSPFSDINSNEGSRYPLRGFGYDSCTDDYKVVMVRNDDTDTDDVAVYSLKTDAWSIIQVSHKYLEPQTGVYLNDRLHWLCRYNDMNGIAFDLSDQVFREIQLPDYELECARLVVLRGCLCLVCFLDNDEGAEVWMMNKYGVTESWTKFRIATPVMYIHRVLYLSAQDEFVLSVLIRITGEDGEIVGDESNENQLVLYNLKKETARVMIVPGIPSGFAFVGNSVETLLSPNHGGQIMRQCEASSCESS</sequence>
<protein>
    <submittedName>
        <fullName evidence="1">Uncharacterized protein</fullName>
    </submittedName>
</protein>
<reference evidence="1" key="1">
    <citation type="submission" date="2022-02" db="EMBL/GenBank/DDBJ databases">
        <title>Plant Genome Project.</title>
        <authorList>
            <person name="Zhang R.-G."/>
        </authorList>
    </citation>
    <scope>NUCLEOTIDE SEQUENCE</scope>
    <source>
        <strain evidence="1">AT1</strain>
    </source>
</reference>
<accession>A0ACC0PQN9</accession>
<dbReference type="EMBL" id="CM046389">
    <property type="protein sequence ID" value="KAI8567027.1"/>
    <property type="molecule type" value="Genomic_DNA"/>
</dbReference>
<proteinExistence type="predicted"/>
<dbReference type="Proteomes" id="UP001062846">
    <property type="component" value="Chromosome 2"/>
</dbReference>
<keyword evidence="2" id="KW-1185">Reference proteome</keyword>
<organism evidence="1 2">
    <name type="scientific">Rhododendron molle</name>
    <name type="common">Chinese azalea</name>
    <name type="synonym">Azalea mollis</name>
    <dbReference type="NCBI Taxonomy" id="49168"/>
    <lineage>
        <taxon>Eukaryota</taxon>
        <taxon>Viridiplantae</taxon>
        <taxon>Streptophyta</taxon>
        <taxon>Embryophyta</taxon>
        <taxon>Tracheophyta</taxon>
        <taxon>Spermatophyta</taxon>
        <taxon>Magnoliopsida</taxon>
        <taxon>eudicotyledons</taxon>
        <taxon>Gunneridae</taxon>
        <taxon>Pentapetalae</taxon>
        <taxon>asterids</taxon>
        <taxon>Ericales</taxon>
        <taxon>Ericaceae</taxon>
        <taxon>Ericoideae</taxon>
        <taxon>Rhodoreae</taxon>
        <taxon>Rhododendron</taxon>
    </lineage>
</organism>
<comment type="caution">
    <text evidence="1">The sequence shown here is derived from an EMBL/GenBank/DDBJ whole genome shotgun (WGS) entry which is preliminary data.</text>
</comment>
<evidence type="ECO:0000313" key="1">
    <source>
        <dbReference type="EMBL" id="KAI8567027.1"/>
    </source>
</evidence>
<evidence type="ECO:0000313" key="2">
    <source>
        <dbReference type="Proteomes" id="UP001062846"/>
    </source>
</evidence>